<comment type="similarity">
    <text evidence="1">Belongs to the methyltransferase superfamily.</text>
</comment>
<feature type="domain" description="Methyltransferase type 11" evidence="4">
    <location>
        <begin position="41"/>
        <end position="128"/>
    </location>
</feature>
<keyword evidence="2 5" id="KW-0489">Methyltransferase</keyword>
<name>I4B5G2_TURPD</name>
<dbReference type="HOGENOM" id="CLU_049344_5_1_12"/>
<dbReference type="OrthoDB" id="9797252at2"/>
<evidence type="ECO:0000259" key="4">
    <source>
        <dbReference type="Pfam" id="PF08241"/>
    </source>
</evidence>
<dbReference type="InterPro" id="IPR029063">
    <property type="entry name" value="SAM-dependent_MTases_sf"/>
</dbReference>
<dbReference type="GO" id="GO:0008757">
    <property type="term" value="F:S-adenosylmethionine-dependent methyltransferase activity"/>
    <property type="evidence" value="ECO:0007669"/>
    <property type="project" value="InterPro"/>
</dbReference>
<dbReference type="KEGG" id="tpx:Turpa_1872"/>
<accession>I4B5G2</accession>
<keyword evidence="3" id="KW-0808">Transferase</keyword>
<dbReference type="Gene3D" id="3.40.50.150">
    <property type="entry name" value="Vaccinia Virus protein VP39"/>
    <property type="match status" value="1"/>
</dbReference>
<evidence type="ECO:0000256" key="1">
    <source>
        <dbReference type="ARBA" id="ARBA00008361"/>
    </source>
</evidence>
<evidence type="ECO:0000313" key="5">
    <source>
        <dbReference type="EMBL" id="AFM12519.1"/>
    </source>
</evidence>
<dbReference type="SUPFAM" id="SSF53335">
    <property type="entry name" value="S-adenosyl-L-methionine-dependent methyltransferases"/>
    <property type="match status" value="1"/>
</dbReference>
<organism evidence="5 6">
    <name type="scientific">Turneriella parva (strain ATCC BAA-1111 / DSM 21527 / NCTC 11395 / H)</name>
    <name type="common">Leptospira parva</name>
    <dbReference type="NCBI Taxonomy" id="869212"/>
    <lineage>
        <taxon>Bacteria</taxon>
        <taxon>Pseudomonadati</taxon>
        <taxon>Spirochaetota</taxon>
        <taxon>Spirochaetia</taxon>
        <taxon>Leptospirales</taxon>
        <taxon>Leptospiraceae</taxon>
        <taxon>Turneriella</taxon>
    </lineage>
</organism>
<dbReference type="PANTHER" id="PTHR44942">
    <property type="entry name" value="METHYLTRANSF_11 DOMAIN-CONTAINING PROTEIN"/>
    <property type="match status" value="1"/>
</dbReference>
<gene>
    <name evidence="5" type="ordered locus">Turpa_1872</name>
</gene>
<dbReference type="AlphaFoldDB" id="I4B5G2"/>
<evidence type="ECO:0000256" key="2">
    <source>
        <dbReference type="ARBA" id="ARBA00022603"/>
    </source>
</evidence>
<dbReference type="EMBL" id="CP002959">
    <property type="protein sequence ID" value="AFM12519.1"/>
    <property type="molecule type" value="Genomic_DNA"/>
</dbReference>
<dbReference type="Pfam" id="PF08241">
    <property type="entry name" value="Methyltransf_11"/>
    <property type="match status" value="1"/>
</dbReference>
<dbReference type="Proteomes" id="UP000006048">
    <property type="component" value="Chromosome"/>
</dbReference>
<dbReference type="CDD" id="cd02440">
    <property type="entry name" value="AdoMet_MTases"/>
    <property type="match status" value="1"/>
</dbReference>
<dbReference type="InterPro" id="IPR013216">
    <property type="entry name" value="Methyltransf_11"/>
</dbReference>
<proteinExistence type="inferred from homology"/>
<dbReference type="InterPro" id="IPR051052">
    <property type="entry name" value="Diverse_substrate_MTase"/>
</dbReference>
<dbReference type="GO" id="GO:0032259">
    <property type="term" value="P:methylation"/>
    <property type="evidence" value="ECO:0007669"/>
    <property type="project" value="UniProtKB-KW"/>
</dbReference>
<keyword evidence="6" id="KW-1185">Reference proteome</keyword>
<reference evidence="5 6" key="1">
    <citation type="submission" date="2012-06" db="EMBL/GenBank/DDBJ databases">
        <title>The complete chromosome of genome of Turneriella parva DSM 21527.</title>
        <authorList>
            <consortium name="US DOE Joint Genome Institute (JGI-PGF)"/>
            <person name="Lucas S."/>
            <person name="Han J."/>
            <person name="Lapidus A."/>
            <person name="Bruce D."/>
            <person name="Goodwin L."/>
            <person name="Pitluck S."/>
            <person name="Peters L."/>
            <person name="Kyrpides N."/>
            <person name="Mavromatis K."/>
            <person name="Ivanova N."/>
            <person name="Mikhailova N."/>
            <person name="Chertkov O."/>
            <person name="Detter J.C."/>
            <person name="Tapia R."/>
            <person name="Han C."/>
            <person name="Land M."/>
            <person name="Hauser L."/>
            <person name="Markowitz V."/>
            <person name="Cheng J.-F."/>
            <person name="Hugenholtz P."/>
            <person name="Woyke T."/>
            <person name="Wu D."/>
            <person name="Gronow S."/>
            <person name="Wellnitz S."/>
            <person name="Brambilla E."/>
            <person name="Klenk H.-P."/>
            <person name="Eisen J.A."/>
        </authorList>
    </citation>
    <scope>NUCLEOTIDE SEQUENCE [LARGE SCALE GENOMIC DNA]</scope>
    <source>
        <strain evidence="6">ATCC BAA-1111 / DSM 21527 / NCTC 11395 / H</strain>
    </source>
</reference>
<dbReference type="PATRIC" id="fig|869212.3.peg.1873"/>
<dbReference type="STRING" id="869212.Turpa_1872"/>
<protein>
    <submittedName>
        <fullName evidence="5">Methyltransferase type 11</fullName>
    </submittedName>
</protein>
<dbReference type="RefSeq" id="WP_014803028.1">
    <property type="nucleotide sequence ID" value="NC_018020.1"/>
</dbReference>
<dbReference type="PANTHER" id="PTHR44942:SF4">
    <property type="entry name" value="METHYLTRANSFERASE TYPE 11 DOMAIN-CONTAINING PROTEIN"/>
    <property type="match status" value="1"/>
</dbReference>
<evidence type="ECO:0000256" key="3">
    <source>
        <dbReference type="ARBA" id="ARBA00022679"/>
    </source>
</evidence>
<evidence type="ECO:0000313" key="6">
    <source>
        <dbReference type="Proteomes" id="UP000006048"/>
    </source>
</evidence>
<sequence length="251" mass="28342">MSFSDHFSTQSVAYAEFRPHYPEEIFDWLAGQCREHNLCWDAATGNGQAAEALAGHFARVYASDGSASQIAAARKTANIEYAVEVAEKTQLTTESCDLVTVAQAYHWFDHAKFHAEVSRVLKPSGVLAVWGYGLHEVTPQVDAVTREYYHDVVGAYWPAERRHVENHYAGIAFPFAEIPTPQWQIRAEYSLPELLGYLESWSATQRYRKENSKDPLVLVKTKLAAVWGDVKTRSVSWPIFMRVGRKESSGR</sequence>